<sequence>MESMLLVALLLPVIYLMQMIKMKTNMRMKHIYNTLLISTIGVTISSTVLSFLKDYNHSLFNVVFGAIVLGVIWALLLCGCYYCYQVLAKK</sequence>
<keyword evidence="1" id="KW-1133">Transmembrane helix</keyword>
<keyword evidence="1" id="KW-0472">Membrane</keyword>
<dbReference type="EMBL" id="PYZR01000286">
    <property type="protein sequence ID" value="PTF60514.1"/>
    <property type="molecule type" value="Genomic_DNA"/>
</dbReference>
<evidence type="ECO:0000313" key="3">
    <source>
        <dbReference type="Proteomes" id="UP000241208"/>
    </source>
</evidence>
<dbReference type="RefSeq" id="WP_107384773.1">
    <property type="nucleotide sequence ID" value="NZ_JABXWZ010000001.1"/>
</dbReference>
<feature type="transmembrane region" description="Helical" evidence="1">
    <location>
        <begin position="6"/>
        <end position="22"/>
    </location>
</feature>
<proteinExistence type="predicted"/>
<protein>
    <submittedName>
        <fullName evidence="2">Uncharacterized protein</fullName>
    </submittedName>
</protein>
<dbReference type="AlphaFoldDB" id="A0A2T4LP38"/>
<comment type="caution">
    <text evidence="2">The sequence shown here is derived from an EMBL/GenBank/DDBJ whole genome shotgun (WGS) entry which is preliminary data.</text>
</comment>
<feature type="transmembrane region" description="Helical" evidence="1">
    <location>
        <begin position="58"/>
        <end position="84"/>
    </location>
</feature>
<dbReference type="Proteomes" id="UP000241208">
    <property type="component" value="Unassembled WGS sequence"/>
</dbReference>
<evidence type="ECO:0000313" key="2">
    <source>
        <dbReference type="EMBL" id="PTF60514.1"/>
    </source>
</evidence>
<evidence type="ECO:0000256" key="1">
    <source>
        <dbReference type="SAM" id="Phobius"/>
    </source>
</evidence>
<accession>A0A2T4LP38</accession>
<name>A0A2T4LP38_9STAP</name>
<gene>
    <name evidence="2" type="ORF">BUY34_13080</name>
</gene>
<organism evidence="2 3">
    <name type="scientific">Staphylococcus cohnii</name>
    <dbReference type="NCBI Taxonomy" id="29382"/>
    <lineage>
        <taxon>Bacteria</taxon>
        <taxon>Bacillati</taxon>
        <taxon>Bacillota</taxon>
        <taxon>Bacilli</taxon>
        <taxon>Bacillales</taxon>
        <taxon>Staphylococcaceae</taxon>
        <taxon>Staphylococcus</taxon>
        <taxon>Staphylococcus cohnii species complex</taxon>
    </lineage>
</organism>
<feature type="transmembrane region" description="Helical" evidence="1">
    <location>
        <begin position="34"/>
        <end position="52"/>
    </location>
</feature>
<keyword evidence="1" id="KW-0812">Transmembrane</keyword>
<reference evidence="2 3" key="1">
    <citation type="journal article" date="2016" name="Front. Microbiol.">
        <title>Comprehensive Phylogenetic Analysis of Bovine Non-aureus Staphylococci Species Based on Whole-Genome Sequencing.</title>
        <authorList>
            <person name="Naushad S."/>
            <person name="Barkema H.W."/>
            <person name="Luby C."/>
            <person name="Condas L.A."/>
            <person name="Nobrega D.B."/>
            <person name="Carson D.A."/>
            <person name="De Buck J."/>
        </authorList>
    </citation>
    <scope>NUCLEOTIDE SEQUENCE [LARGE SCALE GENOMIC DNA]</scope>
    <source>
        <strain evidence="2 3">SNUC 3829</strain>
    </source>
</reference>